<evidence type="ECO:0000256" key="1">
    <source>
        <dbReference type="SAM" id="Phobius"/>
    </source>
</evidence>
<evidence type="ECO:0000313" key="3">
    <source>
        <dbReference type="Proteomes" id="UP000239899"/>
    </source>
</evidence>
<comment type="caution">
    <text evidence="2">The sequence shown here is derived from an EMBL/GenBank/DDBJ whole genome shotgun (WGS) entry which is preliminary data.</text>
</comment>
<accession>A0A2P6U170</accession>
<organism evidence="2 3">
    <name type="scientific">Chlorella sorokiniana</name>
    <name type="common">Freshwater green alga</name>
    <dbReference type="NCBI Taxonomy" id="3076"/>
    <lineage>
        <taxon>Eukaryota</taxon>
        <taxon>Viridiplantae</taxon>
        <taxon>Chlorophyta</taxon>
        <taxon>core chlorophytes</taxon>
        <taxon>Trebouxiophyceae</taxon>
        <taxon>Chlorellales</taxon>
        <taxon>Chlorellaceae</taxon>
        <taxon>Chlorella clade</taxon>
        <taxon>Chlorella</taxon>
    </lineage>
</organism>
<protein>
    <submittedName>
        <fullName evidence="2">Uncharacterized protein</fullName>
    </submittedName>
</protein>
<keyword evidence="1" id="KW-1133">Transmembrane helix</keyword>
<keyword evidence="1" id="KW-0812">Transmembrane</keyword>
<dbReference type="EMBL" id="LHPG02000003">
    <property type="protein sequence ID" value="PRW60060.1"/>
    <property type="molecule type" value="Genomic_DNA"/>
</dbReference>
<feature type="transmembrane region" description="Helical" evidence="1">
    <location>
        <begin position="108"/>
        <end position="127"/>
    </location>
</feature>
<dbReference type="OrthoDB" id="506980at2759"/>
<keyword evidence="1" id="KW-0472">Membrane</keyword>
<gene>
    <name evidence="2" type="ORF">C2E21_1574</name>
</gene>
<name>A0A2P6U170_CHLSO</name>
<evidence type="ECO:0000313" key="2">
    <source>
        <dbReference type="EMBL" id="PRW60060.1"/>
    </source>
</evidence>
<reference evidence="2 3" key="1">
    <citation type="journal article" date="2018" name="Plant J.">
        <title>Genome sequences of Chlorella sorokiniana UTEX 1602 and Micractinium conductrix SAG 241.80: implications to maltose excretion by a green alga.</title>
        <authorList>
            <person name="Arriola M.B."/>
            <person name="Velmurugan N."/>
            <person name="Zhang Y."/>
            <person name="Plunkett M.H."/>
            <person name="Hondzo H."/>
            <person name="Barney B.M."/>
        </authorList>
    </citation>
    <scope>NUCLEOTIDE SEQUENCE [LARGE SCALE GENOMIC DNA]</scope>
    <source>
        <strain evidence="3">UTEX 1602</strain>
    </source>
</reference>
<dbReference type="AlphaFoldDB" id="A0A2P6U170"/>
<feature type="transmembrane region" description="Helical" evidence="1">
    <location>
        <begin position="77"/>
        <end position="96"/>
    </location>
</feature>
<dbReference type="Proteomes" id="UP000239899">
    <property type="component" value="Unassembled WGS sequence"/>
</dbReference>
<sequence>MDSATVGQWVMRAFYAINVLGAGNQGVHLLLGPSRPAVVTDFGEAVRPPLAAAVIGSVFAAASLTSLAGLINPSAFSPILLFQFVYKTIFFFRSTLPALRRNKPADRPAIKMGLIFAAYTFVLPWFLPWRRFADALRE</sequence>
<keyword evidence="3" id="KW-1185">Reference proteome</keyword>
<feature type="transmembrane region" description="Helical" evidence="1">
    <location>
        <begin position="50"/>
        <end position="71"/>
    </location>
</feature>
<proteinExistence type="predicted"/>